<feature type="transmembrane region" description="Helical" evidence="1">
    <location>
        <begin position="659"/>
        <end position="681"/>
    </location>
</feature>
<organism evidence="2 3">
    <name type="scientific">Faecalibacter rhinopitheci</name>
    <dbReference type="NCBI Taxonomy" id="2779678"/>
    <lineage>
        <taxon>Bacteria</taxon>
        <taxon>Pseudomonadati</taxon>
        <taxon>Bacteroidota</taxon>
        <taxon>Flavobacteriia</taxon>
        <taxon>Flavobacteriales</taxon>
        <taxon>Weeksellaceae</taxon>
        <taxon>Faecalibacter</taxon>
    </lineage>
</organism>
<feature type="transmembrane region" description="Helical" evidence="1">
    <location>
        <begin position="347"/>
        <end position="366"/>
    </location>
</feature>
<feature type="transmembrane region" description="Helical" evidence="1">
    <location>
        <begin position="453"/>
        <end position="474"/>
    </location>
</feature>
<reference evidence="2" key="1">
    <citation type="submission" date="2020-10" db="EMBL/GenBank/DDBJ databases">
        <authorList>
            <person name="Lu T."/>
            <person name="Wang Q."/>
            <person name="Han X."/>
        </authorList>
    </citation>
    <scope>NUCLEOTIDE SEQUENCE</scope>
    <source>
        <strain evidence="2">WQ 117</strain>
    </source>
</reference>
<evidence type="ECO:0000256" key="1">
    <source>
        <dbReference type="SAM" id="Phobius"/>
    </source>
</evidence>
<feature type="transmembrane region" description="Helical" evidence="1">
    <location>
        <begin position="323"/>
        <end position="341"/>
    </location>
</feature>
<dbReference type="EMBL" id="JADGIK010000006">
    <property type="protein sequence ID" value="MBF0597888.1"/>
    <property type="molecule type" value="Genomic_DNA"/>
</dbReference>
<feature type="transmembrane region" description="Helical" evidence="1">
    <location>
        <begin position="139"/>
        <end position="159"/>
    </location>
</feature>
<dbReference type="PANTHER" id="PTHR38434:SF1">
    <property type="entry name" value="BLL2549 PROTEIN"/>
    <property type="match status" value="1"/>
</dbReference>
<feature type="transmembrane region" description="Helical" evidence="1">
    <location>
        <begin position="196"/>
        <end position="215"/>
    </location>
</feature>
<feature type="transmembrane region" description="Helical" evidence="1">
    <location>
        <begin position="420"/>
        <end position="441"/>
    </location>
</feature>
<keyword evidence="1" id="KW-1133">Transmembrane helix</keyword>
<feature type="transmembrane region" description="Helical" evidence="1">
    <location>
        <begin position="267"/>
        <end position="285"/>
    </location>
</feature>
<comment type="caution">
    <text evidence="2">The sequence shown here is derived from an EMBL/GenBank/DDBJ whole genome shotgun (WGS) entry which is preliminary data.</text>
</comment>
<sequence>MAIFCILLVFALGLYWNNKFSRLKHELENLNFKIKYLEDVIEKEKPIIKPEVIEENILINDHNTAPIIKKAITNSAHLEEHKIPQPNIKRSNELFSRLLNKTLLFIQDNFLTIIGIVTLVLGIGYFVKYAIDQNWINEVLRVSIGVAIGAGIIVAGHYLRNKYEVFSSILIGGGISILYFTLTIAFREYHLFNQNFAFILLAFVTLLSIILSFIYNQQVLFIFSLLGGFAAPLMISTGESNYIFLFSYLFILNLGTLFIIFKKNWEYPGVLSFILSILFFNTWAFDPTDKVIFIFLFLYYIVFIAFSILPLVKARNFTLTNQILYIINTLSFTILGLYTYQHYYTDFISLIPFILAGCSLIIFFIYKNTNQQLSNTSIALGIGLITLGIGIEFKANIVTSLWAIQSTMLLFLWKRSHNPIFKGAFIALTPFFIISLIINWAKYITDQQVYPIIINPIFITSGLVVICSIANIFLIKSFNKEEKFAGFKINNAKNLFSLVSILFIYFGILFELMYQTDKYYTYNIIIGILILYSIYFSCIILYFSRLFNINHSTKFALGMISLVLISIYPLAVMIVDEIIFNSISYYSYIFYLLYLIPFIYLILLYIKSDEFKLDKKNNFSQWLICASCIYIVCFEVHNLFMIITNEKQNVPLYLKNEEIFFLILLPILWAILGFTTIYFGINKRIKNLIYVGFILFVLIILKLYLIDVWQMSNVFRIISFIILGILILITSFMYQKWKKVVNNIFDAKIDIKKADS</sequence>
<protein>
    <submittedName>
        <fullName evidence="2">DUF2339 domain-containing protein</fullName>
    </submittedName>
</protein>
<keyword evidence="1" id="KW-0812">Transmembrane</keyword>
<gene>
    <name evidence="2" type="ORF">IM532_10600</name>
</gene>
<dbReference type="AlphaFoldDB" id="A0A8J7FYA1"/>
<feature type="transmembrane region" description="Helical" evidence="1">
    <location>
        <begin position="291"/>
        <end position="311"/>
    </location>
</feature>
<feature type="transmembrane region" description="Helical" evidence="1">
    <location>
        <begin position="373"/>
        <end position="391"/>
    </location>
</feature>
<keyword evidence="1" id="KW-0472">Membrane</keyword>
<dbReference type="PANTHER" id="PTHR38434">
    <property type="entry name" value="BLL2549 PROTEIN"/>
    <property type="match status" value="1"/>
</dbReference>
<feature type="transmembrane region" description="Helical" evidence="1">
    <location>
        <begin position="495"/>
        <end position="514"/>
    </location>
</feature>
<feature type="transmembrane region" description="Helical" evidence="1">
    <location>
        <begin position="165"/>
        <end position="184"/>
    </location>
</feature>
<evidence type="ECO:0000313" key="2">
    <source>
        <dbReference type="EMBL" id="MBF0597888.1"/>
    </source>
</evidence>
<proteinExistence type="predicted"/>
<dbReference type="Proteomes" id="UP000608754">
    <property type="component" value="Unassembled WGS sequence"/>
</dbReference>
<keyword evidence="3" id="KW-1185">Reference proteome</keyword>
<feature type="transmembrane region" description="Helical" evidence="1">
    <location>
        <begin position="110"/>
        <end position="127"/>
    </location>
</feature>
<dbReference type="Pfam" id="PF10101">
    <property type="entry name" value="DUF2339"/>
    <property type="match status" value="1"/>
</dbReference>
<feature type="transmembrane region" description="Helical" evidence="1">
    <location>
        <begin position="618"/>
        <end position="639"/>
    </location>
</feature>
<feature type="transmembrane region" description="Helical" evidence="1">
    <location>
        <begin position="717"/>
        <end position="734"/>
    </location>
</feature>
<dbReference type="RefSeq" id="WP_194183427.1">
    <property type="nucleotide sequence ID" value="NZ_JADGIK010000006.1"/>
</dbReference>
<name>A0A8J7FYA1_9FLAO</name>
<accession>A0A8J7FYA1</accession>
<feature type="transmembrane region" description="Helical" evidence="1">
    <location>
        <begin position="242"/>
        <end position="260"/>
    </location>
</feature>
<feature type="transmembrane region" description="Helical" evidence="1">
    <location>
        <begin position="688"/>
        <end position="705"/>
    </location>
</feature>
<feature type="transmembrane region" description="Helical" evidence="1">
    <location>
        <begin position="555"/>
        <end position="579"/>
    </location>
</feature>
<dbReference type="InterPro" id="IPR019286">
    <property type="entry name" value="DUF2339_TM"/>
</dbReference>
<feature type="transmembrane region" description="Helical" evidence="1">
    <location>
        <begin position="520"/>
        <end position="543"/>
    </location>
</feature>
<evidence type="ECO:0000313" key="3">
    <source>
        <dbReference type="Proteomes" id="UP000608754"/>
    </source>
</evidence>
<feature type="transmembrane region" description="Helical" evidence="1">
    <location>
        <begin position="585"/>
        <end position="606"/>
    </location>
</feature>